<comment type="caution">
    <text evidence="1">The sequence shown here is derived from an EMBL/GenBank/DDBJ whole genome shotgun (WGS) entry which is preliminary data.</text>
</comment>
<proteinExistence type="predicted"/>
<sequence length="339" mass="39899">MPTQQRPSRALYIYIMIYTGIHLRRTICVSKEAMERLPLSNPEGSLMACPQPYRSLMMSAQHFEPGDFTFPHHTKQSWYFSNASSALTSDAEPNRSSTYIYTDFLYFYYIVNLLSTINPGELSNIITSLSYYITIIEDQFHIKFIVELNYSSFQKQDIKQLLQYASVILSYIQCYQLYPTLQVQLCIQTQIYLLQLTLRVRVEPLELQRELPVSTCIILCTHRWQRTQKLIFHSMKLMMFNTGILKVINRNRFNFSFRYLGSGCNHLLYQLYYLLHLYYYLQFQHSIQSRLMRRKFGPAQFILQCQDNFDVVEDNLSSIGTILPYASQCIIFRPSTGSS</sequence>
<dbReference type="EMBL" id="CAXDID020000039">
    <property type="protein sequence ID" value="CAL5999168.1"/>
    <property type="molecule type" value="Genomic_DNA"/>
</dbReference>
<reference evidence="1 2" key="1">
    <citation type="submission" date="2024-07" db="EMBL/GenBank/DDBJ databases">
        <authorList>
            <person name="Akdeniz Z."/>
        </authorList>
    </citation>
    <scope>NUCLEOTIDE SEQUENCE [LARGE SCALE GENOMIC DNA]</scope>
</reference>
<evidence type="ECO:0000313" key="1">
    <source>
        <dbReference type="EMBL" id="CAL5999168.1"/>
    </source>
</evidence>
<evidence type="ECO:0000313" key="2">
    <source>
        <dbReference type="Proteomes" id="UP001642409"/>
    </source>
</evidence>
<gene>
    <name evidence="1" type="ORF">HINF_LOCUS16086</name>
</gene>
<dbReference type="Proteomes" id="UP001642409">
    <property type="component" value="Unassembled WGS sequence"/>
</dbReference>
<organism evidence="1 2">
    <name type="scientific">Hexamita inflata</name>
    <dbReference type="NCBI Taxonomy" id="28002"/>
    <lineage>
        <taxon>Eukaryota</taxon>
        <taxon>Metamonada</taxon>
        <taxon>Diplomonadida</taxon>
        <taxon>Hexamitidae</taxon>
        <taxon>Hexamitinae</taxon>
        <taxon>Hexamita</taxon>
    </lineage>
</organism>
<protein>
    <submittedName>
        <fullName evidence="1">Hypothetical_protein</fullName>
    </submittedName>
</protein>
<keyword evidence="2" id="KW-1185">Reference proteome</keyword>
<name>A0ABP1HPD7_9EUKA</name>
<accession>A0ABP1HPD7</accession>